<protein>
    <submittedName>
        <fullName evidence="1">Uncharacterized protein</fullName>
    </submittedName>
</protein>
<name>G8NSJ7_GRAMM</name>
<organism evidence="1 2">
    <name type="scientific">Granulicella mallensis (strain ATCC BAA-1857 / DSM 23137 / MP5ACTX8)</name>
    <dbReference type="NCBI Taxonomy" id="682795"/>
    <lineage>
        <taxon>Bacteria</taxon>
        <taxon>Pseudomonadati</taxon>
        <taxon>Acidobacteriota</taxon>
        <taxon>Terriglobia</taxon>
        <taxon>Terriglobales</taxon>
        <taxon>Acidobacteriaceae</taxon>
        <taxon>Granulicella</taxon>
    </lineage>
</organism>
<sequence length="63" mass="7391">MFPYRHNVWGSTNRKGTVSTVPFRFVLGLGDKQKQLHFTLGVALGSEVRVRRTRPRLEIRFYI</sequence>
<dbReference type="Proteomes" id="UP000007113">
    <property type="component" value="Chromosome"/>
</dbReference>
<evidence type="ECO:0000313" key="2">
    <source>
        <dbReference type="Proteomes" id="UP000007113"/>
    </source>
</evidence>
<gene>
    <name evidence="1" type="ordered locus">AciX8_4298</name>
</gene>
<dbReference type="KEGG" id="gma:AciX8_4298"/>
<dbReference type="AlphaFoldDB" id="G8NSJ7"/>
<keyword evidence="2" id="KW-1185">Reference proteome</keyword>
<proteinExistence type="predicted"/>
<accession>G8NSJ7</accession>
<dbReference type="HOGENOM" id="CLU_2879567_0_0_0"/>
<evidence type="ECO:0000313" key="1">
    <source>
        <dbReference type="EMBL" id="AEU38573.1"/>
    </source>
</evidence>
<reference evidence="1 2" key="1">
    <citation type="submission" date="2011-11" db="EMBL/GenBank/DDBJ databases">
        <title>Complete sequence of Granulicella mallensis MP5ACTX8.</title>
        <authorList>
            <consortium name="US DOE Joint Genome Institute"/>
            <person name="Lucas S."/>
            <person name="Copeland A."/>
            <person name="Lapidus A."/>
            <person name="Cheng J.-F."/>
            <person name="Goodwin L."/>
            <person name="Pitluck S."/>
            <person name="Peters L."/>
            <person name="Lu M."/>
            <person name="Detter J.C."/>
            <person name="Han C."/>
            <person name="Tapia R."/>
            <person name="Land M."/>
            <person name="Hauser L."/>
            <person name="Kyrpides N."/>
            <person name="Ivanova N."/>
            <person name="Mikhailova N."/>
            <person name="Pagani I."/>
            <person name="Rawat S."/>
            <person name="Mannisto M."/>
            <person name="Haggblom M."/>
            <person name="Woyke T."/>
        </authorList>
    </citation>
    <scope>NUCLEOTIDE SEQUENCE [LARGE SCALE GENOMIC DNA]</scope>
    <source>
        <strain evidence="2">ATCC BAA-1857 / DSM 23137 / MP5ACTX8</strain>
    </source>
</reference>
<dbReference type="EMBL" id="CP003130">
    <property type="protein sequence ID" value="AEU38573.1"/>
    <property type="molecule type" value="Genomic_DNA"/>
</dbReference>